<gene>
    <name evidence="5" type="ORF">OXD698_LOCUS26446</name>
</gene>
<evidence type="ECO:0000313" key="6">
    <source>
        <dbReference type="Proteomes" id="UP000663844"/>
    </source>
</evidence>
<dbReference type="Proteomes" id="UP000663844">
    <property type="component" value="Unassembled WGS sequence"/>
</dbReference>
<organism evidence="5 6">
    <name type="scientific">Adineta steineri</name>
    <dbReference type="NCBI Taxonomy" id="433720"/>
    <lineage>
        <taxon>Eukaryota</taxon>
        <taxon>Metazoa</taxon>
        <taxon>Spiralia</taxon>
        <taxon>Gnathifera</taxon>
        <taxon>Rotifera</taxon>
        <taxon>Eurotatoria</taxon>
        <taxon>Bdelloidea</taxon>
        <taxon>Adinetida</taxon>
        <taxon>Adinetidae</taxon>
        <taxon>Adineta</taxon>
    </lineage>
</organism>
<dbReference type="GO" id="GO:0005829">
    <property type="term" value="C:cytosol"/>
    <property type="evidence" value="ECO:0007669"/>
    <property type="project" value="TreeGrafter"/>
</dbReference>
<dbReference type="PANTHER" id="PTHR19384">
    <property type="entry name" value="NITRIC OXIDE SYNTHASE-RELATED"/>
    <property type="match status" value="1"/>
</dbReference>
<dbReference type="PANTHER" id="PTHR19384:SF127">
    <property type="entry name" value="BIFUNCTIONAL CYTOCHROME P450_NADPH--P450 REDUCTASE"/>
    <property type="match status" value="1"/>
</dbReference>
<keyword evidence="3" id="KW-0274">FAD</keyword>
<dbReference type="InterPro" id="IPR017938">
    <property type="entry name" value="Riboflavin_synthase-like_b-brl"/>
</dbReference>
<dbReference type="SUPFAM" id="SSF63380">
    <property type="entry name" value="Riboflavin synthase domain-like"/>
    <property type="match status" value="1"/>
</dbReference>
<dbReference type="GO" id="GO:0050660">
    <property type="term" value="F:flavin adenine dinucleotide binding"/>
    <property type="evidence" value="ECO:0007669"/>
    <property type="project" value="TreeGrafter"/>
</dbReference>
<dbReference type="SUPFAM" id="SSF52343">
    <property type="entry name" value="Ferredoxin reductase-like, C-terminal NADP-linked domain"/>
    <property type="match status" value="1"/>
</dbReference>
<name>A0A819KCJ9_9BILA</name>
<dbReference type="Pfam" id="PF00175">
    <property type="entry name" value="NAD_binding_1"/>
    <property type="match status" value="1"/>
</dbReference>
<accession>A0A819KCJ9</accession>
<dbReference type="PRINTS" id="PR00371">
    <property type="entry name" value="FPNCR"/>
</dbReference>
<proteinExistence type="predicted"/>
<evidence type="ECO:0000256" key="3">
    <source>
        <dbReference type="ARBA" id="ARBA00022827"/>
    </source>
</evidence>
<sequence>LSGIGQYYGVASNYLANLKEGDHISCSVRASNVKFHPPEDTKLPIVMIAAGTEIAPFRGFIQERAAQFVCGRDIGRTILYYGCRTNEDFLYSDELDKWSKLGAVEIKSVFSRQGNNDKKYVQDLIWEDRNEIAKLYSNGARFYTCGSANKLGTSVKTCFIKIIAEIKQCNEDEAGKILEEISLDRYSVDVFT</sequence>
<dbReference type="InterPro" id="IPR039261">
    <property type="entry name" value="FNR_nucleotide-bd"/>
</dbReference>
<evidence type="ECO:0000256" key="2">
    <source>
        <dbReference type="ARBA" id="ARBA00022630"/>
    </source>
</evidence>
<dbReference type="GO" id="GO:0003958">
    <property type="term" value="F:NADPH-hemoprotein reductase activity"/>
    <property type="evidence" value="ECO:0007669"/>
    <property type="project" value="TreeGrafter"/>
</dbReference>
<evidence type="ECO:0000313" key="5">
    <source>
        <dbReference type="EMBL" id="CAF3946759.1"/>
    </source>
</evidence>
<dbReference type="InterPro" id="IPR001433">
    <property type="entry name" value="OxRdtase_FAD/NAD-bd"/>
</dbReference>
<protein>
    <recommendedName>
        <fullName evidence="4">Oxidoreductase FAD/NAD(P)-binding domain-containing protein</fullName>
    </recommendedName>
</protein>
<reference evidence="5" key="1">
    <citation type="submission" date="2021-02" db="EMBL/GenBank/DDBJ databases">
        <authorList>
            <person name="Nowell W R."/>
        </authorList>
    </citation>
    <scope>NUCLEOTIDE SEQUENCE</scope>
</reference>
<feature type="domain" description="Oxidoreductase FAD/NAD(P)-binding" evidence="4">
    <location>
        <begin position="47"/>
        <end position="147"/>
    </location>
</feature>
<keyword evidence="2" id="KW-0285">Flavoprotein</keyword>
<dbReference type="InterPro" id="IPR001709">
    <property type="entry name" value="Flavoprot_Pyr_Nucl_cyt_Rdtase"/>
</dbReference>
<feature type="non-terminal residue" evidence="5">
    <location>
        <position position="1"/>
    </location>
</feature>
<evidence type="ECO:0000256" key="1">
    <source>
        <dbReference type="ARBA" id="ARBA00001974"/>
    </source>
</evidence>
<dbReference type="Gene3D" id="3.40.50.80">
    <property type="entry name" value="Nucleotide-binding domain of ferredoxin-NADP reductase (FNR) module"/>
    <property type="match status" value="1"/>
</dbReference>
<comment type="cofactor">
    <cofactor evidence="1">
        <name>FAD</name>
        <dbReference type="ChEBI" id="CHEBI:57692"/>
    </cofactor>
</comment>
<evidence type="ECO:0000259" key="4">
    <source>
        <dbReference type="Pfam" id="PF00175"/>
    </source>
</evidence>
<dbReference type="GO" id="GO:0010181">
    <property type="term" value="F:FMN binding"/>
    <property type="evidence" value="ECO:0007669"/>
    <property type="project" value="TreeGrafter"/>
</dbReference>
<dbReference type="AlphaFoldDB" id="A0A819KCJ9"/>
<dbReference type="EMBL" id="CAJOAZ010002635">
    <property type="protein sequence ID" value="CAF3946759.1"/>
    <property type="molecule type" value="Genomic_DNA"/>
</dbReference>
<comment type="caution">
    <text evidence="5">The sequence shown here is derived from an EMBL/GenBank/DDBJ whole genome shotgun (WGS) entry which is preliminary data.</text>
</comment>